<reference evidence="1 2" key="1">
    <citation type="journal article" date="2019" name="Emerg. Microbes Infect.">
        <title>Comprehensive subspecies identification of 175 nontuberculous mycobacteria species based on 7547 genomic profiles.</title>
        <authorList>
            <person name="Matsumoto Y."/>
            <person name="Kinjo T."/>
            <person name="Motooka D."/>
            <person name="Nabeya D."/>
            <person name="Jung N."/>
            <person name="Uechi K."/>
            <person name="Horii T."/>
            <person name="Iida T."/>
            <person name="Fujita J."/>
            <person name="Nakamura S."/>
        </authorList>
    </citation>
    <scope>NUCLEOTIDE SEQUENCE [LARGE SCALE GENOMIC DNA]</scope>
    <source>
        <strain evidence="1 2">JCM 30726</strain>
    </source>
</reference>
<keyword evidence="2" id="KW-1185">Reference proteome</keyword>
<dbReference type="AlphaFoldDB" id="A0A7I9ZC23"/>
<dbReference type="EMBL" id="BLLA01000001">
    <property type="protein sequence ID" value="GFG98533.1"/>
    <property type="molecule type" value="Genomic_DNA"/>
</dbReference>
<evidence type="ECO:0000313" key="1">
    <source>
        <dbReference type="EMBL" id="GFG98533.1"/>
    </source>
</evidence>
<protein>
    <submittedName>
        <fullName evidence="1">Uncharacterized protein</fullName>
    </submittedName>
</protein>
<sequence length="114" mass="12493">MPAVSEPHLVQQLQLSWQLRPKVLLAMPPGVIVAEAEKRVPTAVNRGGRLLTPRPKLEANPATYALLIVIKHRSEDSSAAGYAIRLTSGPANRLAGNQNRSARSKITRRYIFSS</sequence>
<dbReference type="Proteomes" id="UP000465301">
    <property type="component" value="Unassembled WGS sequence"/>
</dbReference>
<accession>A0A7I9ZC23</accession>
<name>A0A7I9ZC23_9MYCO</name>
<evidence type="ECO:0000313" key="2">
    <source>
        <dbReference type="Proteomes" id="UP000465301"/>
    </source>
</evidence>
<organism evidence="1 2">
    <name type="scientific">Mycobacterium timonense</name>
    <dbReference type="NCBI Taxonomy" id="701043"/>
    <lineage>
        <taxon>Bacteria</taxon>
        <taxon>Bacillati</taxon>
        <taxon>Actinomycetota</taxon>
        <taxon>Actinomycetes</taxon>
        <taxon>Mycobacteriales</taxon>
        <taxon>Mycobacteriaceae</taxon>
        <taxon>Mycobacterium</taxon>
        <taxon>Mycobacterium avium complex (MAC)</taxon>
    </lineage>
</organism>
<comment type="caution">
    <text evidence="1">The sequence shown here is derived from an EMBL/GenBank/DDBJ whole genome shotgun (WGS) entry which is preliminary data.</text>
</comment>
<proteinExistence type="predicted"/>
<gene>
    <name evidence="1" type="ORF">MTIM_44120</name>
</gene>